<feature type="coiled-coil region" evidence="15">
    <location>
        <begin position="51"/>
        <end position="126"/>
    </location>
</feature>
<keyword evidence="15" id="KW-0175">Coiled coil</keyword>
<evidence type="ECO:0000256" key="6">
    <source>
        <dbReference type="ARBA" id="ARBA00022519"/>
    </source>
</evidence>
<accession>A0A3B1A8Z0</accession>
<dbReference type="Gene3D" id="1.20.5.620">
    <property type="entry name" value="F1F0 ATP synthase subunit B, membrane domain"/>
    <property type="match status" value="1"/>
</dbReference>
<evidence type="ECO:0000313" key="17">
    <source>
        <dbReference type="EMBL" id="VAW96302.1"/>
    </source>
</evidence>
<dbReference type="GO" id="GO:0016787">
    <property type="term" value="F:hydrolase activity"/>
    <property type="evidence" value="ECO:0007669"/>
    <property type="project" value="UniProtKB-KW"/>
</dbReference>
<dbReference type="SUPFAM" id="SSF81573">
    <property type="entry name" value="F1F0 ATP synthase subunit B, membrane domain"/>
    <property type="match status" value="1"/>
</dbReference>
<keyword evidence="10 16" id="KW-1133">Transmembrane helix</keyword>
<evidence type="ECO:0000256" key="11">
    <source>
        <dbReference type="ARBA" id="ARBA00023065"/>
    </source>
</evidence>
<evidence type="ECO:0000256" key="1">
    <source>
        <dbReference type="ARBA" id="ARBA00004167"/>
    </source>
</evidence>
<dbReference type="PANTHER" id="PTHR33445">
    <property type="entry name" value="ATP SYNTHASE SUBUNIT B', CHLOROPLASTIC"/>
    <property type="match status" value="1"/>
</dbReference>
<comment type="function">
    <text evidence="14">F(1)F(0) ATP synthase produces ATP from ADP in the presence of a proton or sodium gradient. F-type ATPases consist of two structural domains, F(1) containing the extramembraneous catalytic core and F(0) containing the membrane proton channel, linked together by a central stalk and a peripheral stalk. During catalysis, ATP synthesis in the catalytic domain of F(1) is coupled via a rotary mechanism of the central stalk subunits to proton translocation.</text>
</comment>
<evidence type="ECO:0000256" key="15">
    <source>
        <dbReference type="SAM" id="Coils"/>
    </source>
</evidence>
<evidence type="ECO:0000256" key="7">
    <source>
        <dbReference type="ARBA" id="ARBA00022547"/>
    </source>
</evidence>
<keyword evidence="7" id="KW-0138">CF(0)</keyword>
<protein>
    <submittedName>
        <fullName evidence="17">ATP synthase F0 sector subunit b</fullName>
        <ecNumber evidence="17">3.6.3.14</ecNumber>
    </submittedName>
</protein>
<comment type="similarity">
    <text evidence="3">Belongs to the ATPase B chain family.</text>
</comment>
<proteinExistence type="inferred from homology"/>
<comment type="subcellular location">
    <subcellularLocation>
        <location evidence="2">Endomembrane system</location>
    </subcellularLocation>
    <subcellularLocation>
        <location evidence="1">Membrane</location>
        <topology evidence="1">Single-pass membrane protein</topology>
    </subcellularLocation>
</comment>
<dbReference type="EC" id="3.6.3.14" evidence="17"/>
<evidence type="ECO:0000256" key="10">
    <source>
        <dbReference type="ARBA" id="ARBA00022989"/>
    </source>
</evidence>
<dbReference type="InterPro" id="IPR002146">
    <property type="entry name" value="ATP_synth_b/b'su_bac/chlpt"/>
</dbReference>
<evidence type="ECO:0000256" key="16">
    <source>
        <dbReference type="SAM" id="Phobius"/>
    </source>
</evidence>
<dbReference type="InterPro" id="IPR005864">
    <property type="entry name" value="ATP_synth_F0_bsu_bac"/>
</dbReference>
<organism evidence="17">
    <name type="scientific">hydrothermal vent metagenome</name>
    <dbReference type="NCBI Taxonomy" id="652676"/>
    <lineage>
        <taxon>unclassified sequences</taxon>
        <taxon>metagenomes</taxon>
        <taxon>ecological metagenomes</taxon>
    </lineage>
</organism>
<dbReference type="FunFam" id="1.20.5.620:FF:000001">
    <property type="entry name" value="ATP synthase subunit b"/>
    <property type="match status" value="1"/>
</dbReference>
<dbReference type="EMBL" id="UOFS01000026">
    <property type="protein sequence ID" value="VAW96302.1"/>
    <property type="molecule type" value="Genomic_DNA"/>
</dbReference>
<keyword evidence="5" id="KW-1003">Cell membrane</keyword>
<evidence type="ECO:0000256" key="3">
    <source>
        <dbReference type="ARBA" id="ARBA00005513"/>
    </source>
</evidence>
<keyword evidence="9" id="KW-0375">Hydrogen ion transport</keyword>
<keyword evidence="17" id="KW-0378">Hydrolase</keyword>
<dbReference type="NCBIfam" id="NF004411">
    <property type="entry name" value="PRK05759.1-2"/>
    <property type="match status" value="1"/>
</dbReference>
<evidence type="ECO:0000256" key="9">
    <source>
        <dbReference type="ARBA" id="ARBA00022781"/>
    </source>
</evidence>
<dbReference type="NCBIfam" id="TIGR01144">
    <property type="entry name" value="ATP_synt_b"/>
    <property type="match status" value="1"/>
</dbReference>
<keyword evidence="13" id="KW-0066">ATP synthesis</keyword>
<dbReference type="InterPro" id="IPR028987">
    <property type="entry name" value="ATP_synth_B-like_membr_sf"/>
</dbReference>
<keyword evidence="4" id="KW-0813">Transport</keyword>
<evidence type="ECO:0000256" key="5">
    <source>
        <dbReference type="ARBA" id="ARBA00022475"/>
    </source>
</evidence>
<feature type="transmembrane region" description="Helical" evidence="16">
    <location>
        <begin position="6"/>
        <end position="26"/>
    </location>
</feature>
<dbReference type="InterPro" id="IPR050059">
    <property type="entry name" value="ATP_synthase_B_chain"/>
</dbReference>
<sequence>MNINLTLIGQSIVFAVFVWFTMKFVWPPIMTALTDRKKAIADGIAAGERGAHEKELAQKRAIEKLNDAKQEAQDIISQAQKRASEIVEEAKGDARTEGERIITAANAEIEQEMNRAREELRGQVATLVVSGASKILKREVDAAANEDILKDLVAQL</sequence>
<dbReference type="AlphaFoldDB" id="A0A3B1A8Z0"/>
<evidence type="ECO:0000256" key="2">
    <source>
        <dbReference type="ARBA" id="ARBA00004308"/>
    </source>
</evidence>
<dbReference type="GO" id="GO:0012505">
    <property type="term" value="C:endomembrane system"/>
    <property type="evidence" value="ECO:0007669"/>
    <property type="project" value="UniProtKB-SubCell"/>
</dbReference>
<gene>
    <name evidence="17" type="ORF">MNBD_GAMMA22-1284</name>
</gene>
<dbReference type="PANTHER" id="PTHR33445:SF1">
    <property type="entry name" value="ATP SYNTHASE SUBUNIT B"/>
    <property type="match status" value="1"/>
</dbReference>
<keyword evidence="8 16" id="KW-0812">Transmembrane</keyword>
<evidence type="ECO:0000256" key="4">
    <source>
        <dbReference type="ARBA" id="ARBA00022448"/>
    </source>
</evidence>
<evidence type="ECO:0000256" key="12">
    <source>
        <dbReference type="ARBA" id="ARBA00023136"/>
    </source>
</evidence>
<keyword evidence="12 16" id="KW-0472">Membrane</keyword>
<keyword evidence="6" id="KW-0997">Cell inner membrane</keyword>
<dbReference type="GO" id="GO:0045259">
    <property type="term" value="C:proton-transporting ATP synthase complex"/>
    <property type="evidence" value="ECO:0007669"/>
    <property type="project" value="UniProtKB-KW"/>
</dbReference>
<dbReference type="HAMAP" id="MF_01398">
    <property type="entry name" value="ATP_synth_b_bprime"/>
    <property type="match status" value="1"/>
</dbReference>
<evidence type="ECO:0000256" key="13">
    <source>
        <dbReference type="ARBA" id="ARBA00023310"/>
    </source>
</evidence>
<evidence type="ECO:0000256" key="8">
    <source>
        <dbReference type="ARBA" id="ARBA00022692"/>
    </source>
</evidence>
<dbReference type="CDD" id="cd06503">
    <property type="entry name" value="ATP-synt_Fo_b"/>
    <property type="match status" value="1"/>
</dbReference>
<evidence type="ECO:0000256" key="14">
    <source>
        <dbReference type="ARBA" id="ARBA00025198"/>
    </source>
</evidence>
<keyword evidence="11" id="KW-0406">Ion transport</keyword>
<name>A0A3B1A8Z0_9ZZZZ</name>
<reference evidence="17" key="1">
    <citation type="submission" date="2018-06" db="EMBL/GenBank/DDBJ databases">
        <authorList>
            <person name="Zhirakovskaya E."/>
        </authorList>
    </citation>
    <scope>NUCLEOTIDE SEQUENCE</scope>
</reference>
<dbReference type="GO" id="GO:0015986">
    <property type="term" value="P:proton motive force-driven ATP synthesis"/>
    <property type="evidence" value="ECO:0007669"/>
    <property type="project" value="InterPro"/>
</dbReference>
<dbReference type="Pfam" id="PF00430">
    <property type="entry name" value="ATP-synt_B"/>
    <property type="match status" value="1"/>
</dbReference>
<dbReference type="GO" id="GO:0046961">
    <property type="term" value="F:proton-transporting ATPase activity, rotational mechanism"/>
    <property type="evidence" value="ECO:0007669"/>
    <property type="project" value="TreeGrafter"/>
</dbReference>